<evidence type="ECO:0000256" key="4">
    <source>
        <dbReference type="PROSITE-ProRule" id="PRU00236"/>
    </source>
</evidence>
<dbReference type="RefSeq" id="WP_142834427.1">
    <property type="nucleotide sequence ID" value="NZ_VFSV01000011.1"/>
</dbReference>
<dbReference type="InterPro" id="IPR026591">
    <property type="entry name" value="Sirtuin_cat_small_dom_sf"/>
</dbReference>
<keyword evidence="2 3" id="KW-0520">NAD</keyword>
<dbReference type="GO" id="GO:0036054">
    <property type="term" value="F:protein-malonyllysine demalonylase activity"/>
    <property type="evidence" value="ECO:0007669"/>
    <property type="project" value="InterPro"/>
</dbReference>
<evidence type="ECO:0000313" key="6">
    <source>
        <dbReference type="EMBL" id="TRD21548.1"/>
    </source>
</evidence>
<comment type="cofactor">
    <cofactor evidence="3">
        <name>Zn(2+)</name>
        <dbReference type="ChEBI" id="CHEBI:29105"/>
    </cofactor>
    <text evidence="3">Binds 1 zinc ion per subunit.</text>
</comment>
<feature type="binding site" evidence="3">
    <location>
        <position position="54"/>
    </location>
    <ligand>
        <name>substrate</name>
    </ligand>
</feature>
<dbReference type="GO" id="GO:0017136">
    <property type="term" value="F:histone deacetylase activity, NAD-dependent"/>
    <property type="evidence" value="ECO:0007669"/>
    <property type="project" value="TreeGrafter"/>
</dbReference>
<reference evidence="6 7" key="1">
    <citation type="submission" date="2019-06" db="EMBL/GenBank/DDBJ databases">
        <title>Paenimaribius caenipelagi gen. nov., sp. nov., isolated from a tidal flat.</title>
        <authorList>
            <person name="Yoon J.-H."/>
        </authorList>
    </citation>
    <scope>NUCLEOTIDE SEQUENCE [LARGE SCALE GENOMIC DNA]</scope>
    <source>
        <strain evidence="6 7">JBTF-M29</strain>
    </source>
</reference>
<dbReference type="PANTHER" id="PTHR11085:SF4">
    <property type="entry name" value="NAD-DEPENDENT PROTEIN DEACYLASE"/>
    <property type="match status" value="1"/>
</dbReference>
<feature type="binding site" evidence="3">
    <location>
        <position position="210"/>
    </location>
    <ligand>
        <name>NAD(+)</name>
        <dbReference type="ChEBI" id="CHEBI:57540"/>
    </ligand>
</feature>
<comment type="domain">
    <text evidence="3">2 residues (Tyr-51 and Arg-54) present in a large hydrophobic pocket are probably involved in substrate specificity. They are important for desuccinylation activity, but dispensable for deacetylation activity.</text>
</comment>
<dbReference type="OrthoDB" id="9800582at2"/>
<dbReference type="InterPro" id="IPR027546">
    <property type="entry name" value="Sirtuin_class_III"/>
</dbReference>
<feature type="domain" description="Deacetylase sirtuin-type" evidence="5">
    <location>
        <begin position="1"/>
        <end position="224"/>
    </location>
</feature>
<dbReference type="SUPFAM" id="SSF52467">
    <property type="entry name" value="DHS-like NAD/FAD-binding domain"/>
    <property type="match status" value="1"/>
</dbReference>
<feature type="binding site" evidence="3">
    <location>
        <begin position="84"/>
        <end position="87"/>
    </location>
    <ligand>
        <name>NAD(+)</name>
        <dbReference type="ChEBI" id="CHEBI:57540"/>
    </ligand>
</feature>
<dbReference type="Gene3D" id="3.40.50.1220">
    <property type="entry name" value="TPP-binding domain"/>
    <property type="match status" value="1"/>
</dbReference>
<feature type="binding site" evidence="3">
    <location>
        <begin position="7"/>
        <end position="26"/>
    </location>
    <ligand>
        <name>NAD(+)</name>
        <dbReference type="ChEBI" id="CHEBI:57540"/>
    </ligand>
</feature>
<dbReference type="AlphaFoldDB" id="A0A547Q5A7"/>
<feature type="binding site" evidence="3 4">
    <location>
        <position position="132"/>
    </location>
    <ligand>
        <name>Zn(2+)</name>
        <dbReference type="ChEBI" id="CHEBI:29105"/>
    </ligand>
</feature>
<keyword evidence="7" id="KW-1185">Reference proteome</keyword>
<feature type="binding site" evidence="3 4">
    <location>
        <position position="113"/>
    </location>
    <ligand>
        <name>Zn(2+)</name>
        <dbReference type="ChEBI" id="CHEBI:29105"/>
    </ligand>
</feature>
<feature type="binding site" evidence="3 4">
    <location>
        <position position="129"/>
    </location>
    <ligand>
        <name>Zn(2+)</name>
        <dbReference type="ChEBI" id="CHEBI:29105"/>
    </ligand>
</feature>
<keyword evidence="3 4" id="KW-0862">Zinc</keyword>
<comment type="similarity">
    <text evidence="3">Belongs to the sirtuin family. Class III subfamily.</text>
</comment>
<evidence type="ECO:0000256" key="1">
    <source>
        <dbReference type="ARBA" id="ARBA00022679"/>
    </source>
</evidence>
<sequence>MIFILTGAGLSAESGLGTFRDTGGIWSKYDLTEVATPEGYARNPARVHEFYNVRRRNAAAATPNPAHYALANLEKRGVARLITQNVDSLLEAAGASSVLHMHGQLDRVKCANCDVRWDAPLETSADDACPTCGALAVRPDVVWFGEIPYGLDQIETWLATASLFVAIGTSGTVYPAAGYVDMARTLGIPTLEINLEPSGGAFDDGVYGPASETVPNWVETLGTSPLR</sequence>
<dbReference type="Gene3D" id="3.30.1600.10">
    <property type="entry name" value="SIR2/SIRT2 'Small Domain"/>
    <property type="match status" value="1"/>
</dbReference>
<dbReference type="EMBL" id="VFSV01000011">
    <property type="protein sequence ID" value="TRD21548.1"/>
    <property type="molecule type" value="Genomic_DNA"/>
</dbReference>
<dbReference type="InterPro" id="IPR026590">
    <property type="entry name" value="Ssirtuin_cat_dom"/>
</dbReference>
<keyword evidence="1" id="KW-0808">Transferase</keyword>
<protein>
    <recommendedName>
        <fullName evidence="3">NAD-dependent protein deacylase</fullName>
        <ecNumber evidence="3">2.3.1.286</ecNumber>
    </recommendedName>
    <alternativeName>
        <fullName evidence="3">Regulatory protein SIR2 homolog</fullName>
    </alternativeName>
</protein>
<name>A0A547Q5A7_9RHOB</name>
<dbReference type="GO" id="GO:0070403">
    <property type="term" value="F:NAD+ binding"/>
    <property type="evidence" value="ECO:0007669"/>
    <property type="project" value="UniProtKB-UniRule"/>
</dbReference>
<keyword evidence="3" id="KW-0963">Cytoplasm</keyword>
<organism evidence="6 7">
    <name type="scientific">Palleronia caenipelagi</name>
    <dbReference type="NCBI Taxonomy" id="2489174"/>
    <lineage>
        <taxon>Bacteria</taxon>
        <taxon>Pseudomonadati</taxon>
        <taxon>Pseudomonadota</taxon>
        <taxon>Alphaproteobacteria</taxon>
        <taxon>Rhodobacterales</taxon>
        <taxon>Roseobacteraceae</taxon>
        <taxon>Palleronia</taxon>
    </lineage>
</organism>
<dbReference type="HAMAP" id="MF_01121">
    <property type="entry name" value="Sirtuin_ClassIII"/>
    <property type="match status" value="1"/>
</dbReference>
<dbReference type="GO" id="GO:0008270">
    <property type="term" value="F:zinc ion binding"/>
    <property type="evidence" value="ECO:0007669"/>
    <property type="project" value="UniProtKB-UniRule"/>
</dbReference>
<evidence type="ECO:0000256" key="2">
    <source>
        <dbReference type="ARBA" id="ARBA00023027"/>
    </source>
</evidence>
<comment type="catalytic activity">
    <reaction evidence="3">
        <text>N(6)-succinyl-L-lysyl-[protein] + NAD(+) + H2O = 2''-O-succinyl-ADP-D-ribose + nicotinamide + L-lysyl-[protein]</text>
        <dbReference type="Rhea" id="RHEA:47668"/>
        <dbReference type="Rhea" id="RHEA-COMP:9752"/>
        <dbReference type="Rhea" id="RHEA-COMP:11877"/>
        <dbReference type="ChEBI" id="CHEBI:15377"/>
        <dbReference type="ChEBI" id="CHEBI:17154"/>
        <dbReference type="ChEBI" id="CHEBI:29969"/>
        <dbReference type="ChEBI" id="CHEBI:57540"/>
        <dbReference type="ChEBI" id="CHEBI:87830"/>
        <dbReference type="ChEBI" id="CHEBI:87832"/>
    </reaction>
</comment>
<dbReference type="PANTHER" id="PTHR11085">
    <property type="entry name" value="NAD-DEPENDENT PROTEIN DEACYLASE SIRTUIN-5, MITOCHONDRIAL-RELATED"/>
    <property type="match status" value="1"/>
</dbReference>
<feature type="binding site" evidence="3">
    <location>
        <begin position="194"/>
        <end position="196"/>
    </location>
    <ligand>
        <name>NAD(+)</name>
        <dbReference type="ChEBI" id="CHEBI:57540"/>
    </ligand>
</feature>
<dbReference type="GO" id="GO:0005737">
    <property type="term" value="C:cytoplasm"/>
    <property type="evidence" value="ECO:0007669"/>
    <property type="project" value="UniProtKB-SubCell"/>
</dbReference>
<feature type="binding site" evidence="3">
    <location>
        <position position="51"/>
    </location>
    <ligand>
        <name>substrate</name>
    </ligand>
</feature>
<dbReference type="Proteomes" id="UP000318590">
    <property type="component" value="Unassembled WGS sequence"/>
</dbReference>
<evidence type="ECO:0000259" key="5">
    <source>
        <dbReference type="PROSITE" id="PS50305"/>
    </source>
</evidence>
<dbReference type="PROSITE" id="PS50305">
    <property type="entry name" value="SIRTUIN"/>
    <property type="match status" value="1"/>
</dbReference>
<dbReference type="InterPro" id="IPR003000">
    <property type="entry name" value="Sirtuin"/>
</dbReference>
<evidence type="ECO:0000256" key="3">
    <source>
        <dbReference type="HAMAP-Rule" id="MF_01121"/>
    </source>
</evidence>
<proteinExistence type="inferred from homology"/>
<dbReference type="InterPro" id="IPR029035">
    <property type="entry name" value="DHS-like_NAD/FAD-binding_dom"/>
</dbReference>
<comment type="catalytic activity">
    <reaction evidence="3">
        <text>N(6)-acetyl-L-lysyl-[protein] + NAD(+) + H2O = 2''-O-acetyl-ADP-D-ribose + nicotinamide + L-lysyl-[protein]</text>
        <dbReference type="Rhea" id="RHEA:43636"/>
        <dbReference type="Rhea" id="RHEA-COMP:9752"/>
        <dbReference type="Rhea" id="RHEA-COMP:10731"/>
        <dbReference type="ChEBI" id="CHEBI:15377"/>
        <dbReference type="ChEBI" id="CHEBI:17154"/>
        <dbReference type="ChEBI" id="CHEBI:29969"/>
        <dbReference type="ChEBI" id="CHEBI:57540"/>
        <dbReference type="ChEBI" id="CHEBI:61930"/>
        <dbReference type="ChEBI" id="CHEBI:83767"/>
        <dbReference type="EC" id="2.3.1.286"/>
    </reaction>
</comment>
<accession>A0A547Q5A7</accession>
<keyword evidence="3 4" id="KW-0479">Metal-binding</keyword>
<comment type="subcellular location">
    <subcellularLocation>
        <location evidence="3">Cytoplasm</location>
    </subcellularLocation>
</comment>
<comment type="function">
    <text evidence="3">NAD-dependent lysine deacetylase and desuccinylase that specifically removes acetyl and succinyl groups on target proteins. Modulates the activities of several proteins which are inactive in their acylated form.</text>
</comment>
<dbReference type="InterPro" id="IPR050134">
    <property type="entry name" value="NAD-dep_sirtuin_deacylases"/>
</dbReference>
<dbReference type="EC" id="2.3.1.286" evidence="3"/>
<comment type="caution">
    <text evidence="6">The sequence shown here is derived from an EMBL/GenBank/DDBJ whole genome shotgun (WGS) entry which is preliminary data.</text>
</comment>
<dbReference type="Pfam" id="PF02146">
    <property type="entry name" value="SIR2"/>
    <property type="match status" value="1"/>
</dbReference>
<feature type="active site" description="Proton acceptor" evidence="3 4">
    <location>
        <position position="102"/>
    </location>
</feature>
<gene>
    <name evidence="3" type="primary">cobB</name>
    <name evidence="6" type="ORF">FEV53_08685</name>
</gene>
<dbReference type="GO" id="GO:0036055">
    <property type="term" value="F:protein-succinyllysine desuccinylase activity"/>
    <property type="evidence" value="ECO:0007669"/>
    <property type="project" value="UniProtKB-UniRule"/>
</dbReference>
<feature type="binding site" evidence="3">
    <location>
        <begin position="168"/>
        <end position="170"/>
    </location>
    <ligand>
        <name>NAD(+)</name>
        <dbReference type="ChEBI" id="CHEBI:57540"/>
    </ligand>
</feature>
<evidence type="ECO:0000313" key="7">
    <source>
        <dbReference type="Proteomes" id="UP000318590"/>
    </source>
</evidence>
<feature type="binding site" evidence="3 4">
    <location>
        <position position="110"/>
    </location>
    <ligand>
        <name>Zn(2+)</name>
        <dbReference type="ChEBI" id="CHEBI:29105"/>
    </ligand>
</feature>